<feature type="transmembrane region" description="Helical" evidence="1">
    <location>
        <begin position="72"/>
        <end position="94"/>
    </location>
</feature>
<dbReference type="AlphaFoldDB" id="A0A1T4WT05"/>
<evidence type="ECO:0000256" key="1">
    <source>
        <dbReference type="SAM" id="Phobius"/>
    </source>
</evidence>
<dbReference type="Proteomes" id="UP000189735">
    <property type="component" value="Unassembled WGS sequence"/>
</dbReference>
<dbReference type="RefSeq" id="WP_078713029.1">
    <property type="nucleotide sequence ID" value="NZ_FUYG01000001.1"/>
</dbReference>
<feature type="transmembrane region" description="Helical" evidence="1">
    <location>
        <begin position="7"/>
        <end position="30"/>
    </location>
</feature>
<dbReference type="Pfam" id="PF11139">
    <property type="entry name" value="SfLAP"/>
    <property type="match status" value="1"/>
</dbReference>
<reference evidence="3" key="1">
    <citation type="submission" date="2017-02" db="EMBL/GenBank/DDBJ databases">
        <authorList>
            <person name="Varghese N."/>
            <person name="Submissions S."/>
        </authorList>
    </citation>
    <scope>NUCLEOTIDE SEQUENCE [LARGE SCALE GENOMIC DNA]</scope>
    <source>
        <strain evidence="3">VKM Ac-2052</strain>
    </source>
</reference>
<evidence type="ECO:0000313" key="3">
    <source>
        <dbReference type="Proteomes" id="UP000189735"/>
    </source>
</evidence>
<proteinExistence type="predicted"/>
<keyword evidence="1" id="KW-0472">Membrane</keyword>
<keyword evidence="1" id="KW-0812">Transmembrane</keyword>
<evidence type="ECO:0000313" key="2">
    <source>
        <dbReference type="EMBL" id="SKA80500.1"/>
    </source>
</evidence>
<feature type="transmembrane region" description="Helical" evidence="1">
    <location>
        <begin position="36"/>
        <end position="60"/>
    </location>
</feature>
<protein>
    <submittedName>
        <fullName evidence="2">Sap, sulfolipid-1-addressing protein</fullName>
    </submittedName>
</protein>
<gene>
    <name evidence="2" type="ORF">SAMN06295879_0207</name>
</gene>
<sequence length="223" mass="22958">MNSLDQLVPLAVGMVISPLPIVAIVAIVLAPRGRTSAPAFLSVFTLVSLVFVVIGMFASAGASATVSGGSKVIVLVLTIAVMIGFAILAVVSWLTRPATGSSPKVPSWLATIDTITPERAAGLGFVMAITNTKNIPLALKGGSLIGDAHLQIGTVILLCIAIALAGSLALIIPTALSALRSESINAALKRLKTEMTTHNAIIMTVMFAMLAAVELSHLLRQLS</sequence>
<feature type="transmembrane region" description="Helical" evidence="1">
    <location>
        <begin position="200"/>
        <end position="219"/>
    </location>
</feature>
<dbReference type="InterPro" id="IPR021315">
    <property type="entry name" value="Gap/Sap"/>
</dbReference>
<feature type="transmembrane region" description="Helical" evidence="1">
    <location>
        <begin position="152"/>
        <end position="179"/>
    </location>
</feature>
<accession>A0A1T4WT05</accession>
<keyword evidence="1" id="KW-1133">Transmembrane helix</keyword>
<name>A0A1T4WT05_9MICO</name>
<dbReference type="EMBL" id="FUYG01000001">
    <property type="protein sequence ID" value="SKA80500.1"/>
    <property type="molecule type" value="Genomic_DNA"/>
</dbReference>
<organism evidence="2 3">
    <name type="scientific">Agreia bicolorata</name>
    <dbReference type="NCBI Taxonomy" id="110935"/>
    <lineage>
        <taxon>Bacteria</taxon>
        <taxon>Bacillati</taxon>
        <taxon>Actinomycetota</taxon>
        <taxon>Actinomycetes</taxon>
        <taxon>Micrococcales</taxon>
        <taxon>Microbacteriaceae</taxon>
        <taxon>Agreia</taxon>
    </lineage>
</organism>